<geneLocation type="plasmid" evidence="2">
    <name>pYVa127/90</name>
</geneLocation>
<protein>
    <submittedName>
        <fullName evidence="2">LcrV</fullName>
    </submittedName>
</protein>
<dbReference type="SUPFAM" id="SSF103388">
    <property type="entry name" value="Virulence-associated V antigen"/>
    <property type="match status" value="1"/>
</dbReference>
<keyword evidence="1" id="KW-0175">Coiled coil</keyword>
<dbReference type="RefSeq" id="WP_005176738.1">
    <property type="nucleotide sequence ID" value="NC_004564.1"/>
</dbReference>
<dbReference type="PRINTS" id="PR01592">
    <property type="entry name" value="LCRVANTIGEN"/>
</dbReference>
<dbReference type="PATRIC" id="fig|630.32.peg.4450"/>
<organism evidence="2">
    <name type="scientific">Yersinia enterocolitica</name>
    <dbReference type="NCBI Taxonomy" id="630"/>
    <lineage>
        <taxon>Bacteria</taxon>
        <taxon>Pseudomonadati</taxon>
        <taxon>Pseudomonadota</taxon>
        <taxon>Gammaproteobacteria</taxon>
        <taxon>Enterobacterales</taxon>
        <taxon>Yersiniaceae</taxon>
        <taxon>Yersinia</taxon>
    </lineage>
</organism>
<dbReference type="KEGG" id="yew:CH47_4209"/>
<name>Q84GT5_YEREN</name>
<evidence type="ECO:0000313" key="2">
    <source>
        <dbReference type="EMBL" id="AAN37531.1"/>
    </source>
</evidence>
<dbReference type="Pfam" id="PF04792">
    <property type="entry name" value="LcrV"/>
    <property type="match status" value="1"/>
</dbReference>
<proteinExistence type="predicted"/>
<dbReference type="InterPro" id="IPR005413">
    <property type="entry name" value="LowCa_resp_V_Ag"/>
</dbReference>
<dbReference type="EMBL" id="AY150843">
    <property type="protein sequence ID" value="AAN37531.1"/>
    <property type="molecule type" value="Genomic_DNA"/>
</dbReference>
<evidence type="ECO:0000256" key="1">
    <source>
        <dbReference type="SAM" id="Coils"/>
    </source>
</evidence>
<sequence>MIRAYEQNPQHFIEDLEKVRVEQLTGHGSSVLEELVQLVKDKKIDISIKYDPKKDSEVFAERVITDDIELLKKILAYFLPEDAILKGGHYDNQLQNGIKRVKEFLESSPNTQWELRAFMAVMHFSLTADRIDDDILKVIVDSMNHHGDARSKLREELAELTAELKIYSVIQAEINKHLSSSGTINIHEKSINLMDKNLYGYTDEEIFKASAEYKILKKMPQTTIKDDELHEVGVIAGAEKQIVSIKNFLESENKRTGALGNLKDSYSYNKDNNELSHFATACSDKSRPLNDLVSQKTTQLSDITSRFNSAIEALNRFIQKYDSVMQRLLDDTR</sequence>
<accession>Q84GT5</accession>
<keyword evidence="2" id="KW-0614">Plasmid</keyword>
<dbReference type="GO" id="GO:0005576">
    <property type="term" value="C:extracellular region"/>
    <property type="evidence" value="ECO:0007669"/>
    <property type="project" value="InterPro"/>
</dbReference>
<reference evidence="2" key="1">
    <citation type="submission" date="2003-02" db="EMBL/GenBank/DDBJ databases">
        <authorList>
            <person name="Foultier B.G.F."/>
            <person name="Bernard A."/>
            <person name="Purnelle B."/>
            <person name="Cornelis G.R."/>
        </authorList>
    </citation>
    <scope>NUCLEOTIDE SEQUENCE</scope>
    <source>
        <strain evidence="2">A127/90</strain>
        <plasmid evidence="2">pYVa127/90</plasmid>
    </source>
</reference>
<gene>
    <name evidence="2" type="primary">lcrV</name>
</gene>
<feature type="coiled-coil region" evidence="1">
    <location>
        <begin position="143"/>
        <end position="170"/>
    </location>
</feature>
<dbReference type="AlphaFoldDB" id="Q84GT5"/>
<dbReference type="InterPro" id="IPR036139">
    <property type="entry name" value="Vir_assoc_V_ag_sf"/>
</dbReference>